<dbReference type="Proteomes" id="UP001219956">
    <property type="component" value="Unassembled WGS sequence"/>
</dbReference>
<evidence type="ECO:0000256" key="1">
    <source>
        <dbReference type="ARBA" id="ARBA00023015"/>
    </source>
</evidence>
<evidence type="ECO:0000259" key="4">
    <source>
        <dbReference type="PROSITE" id="PS50995"/>
    </source>
</evidence>
<sequence>MDTPNTPDAVDAIRAQWQRERPDLDTRHMAIIGRLGRCSIQLQKRLNDTFGQYGISNWEFDVLATLRRSGAPYCLAPTALFSSLMLSSGTMTRQLQLLAERGLVSRLPNPDDARSLLVQLTPQGLDLVNEVVGAHVDNMARILAPLDATQLDALDASMSALLATLEPATKAGR</sequence>
<comment type="caution">
    <text evidence="5">The sequence shown here is derived from an EMBL/GenBank/DDBJ whole genome shotgun (WGS) entry which is preliminary data.</text>
</comment>
<dbReference type="PANTHER" id="PTHR42756:SF1">
    <property type="entry name" value="TRANSCRIPTIONAL REPRESSOR OF EMRAB OPERON"/>
    <property type="match status" value="1"/>
</dbReference>
<reference evidence="5 6" key="1">
    <citation type="submission" date="2023-01" db="EMBL/GenBank/DDBJ databases">
        <title>Novel species of the genus Vogesella isolated from rivers.</title>
        <authorList>
            <person name="Lu H."/>
        </authorList>
    </citation>
    <scope>NUCLEOTIDE SEQUENCE [LARGE SCALE GENOMIC DNA]</scope>
    <source>
        <strain evidence="5 6">DC21W</strain>
    </source>
</reference>
<gene>
    <name evidence="5" type="ORF">PQU95_01430</name>
</gene>
<evidence type="ECO:0000256" key="2">
    <source>
        <dbReference type="ARBA" id="ARBA00023125"/>
    </source>
</evidence>
<accession>A0ABT5ITM3</accession>
<dbReference type="Gene3D" id="1.10.10.10">
    <property type="entry name" value="Winged helix-like DNA-binding domain superfamily/Winged helix DNA-binding domain"/>
    <property type="match status" value="1"/>
</dbReference>
<dbReference type="RefSeq" id="WP_272750363.1">
    <property type="nucleotide sequence ID" value="NZ_JAQQLF010000001.1"/>
</dbReference>
<dbReference type="PRINTS" id="PR00598">
    <property type="entry name" value="HTHMARR"/>
</dbReference>
<name>A0ABT5ITM3_9NEIS</name>
<dbReference type="InterPro" id="IPR000835">
    <property type="entry name" value="HTH_MarR-typ"/>
</dbReference>
<dbReference type="Pfam" id="PF01047">
    <property type="entry name" value="MarR"/>
    <property type="match status" value="1"/>
</dbReference>
<keyword evidence="2" id="KW-0238">DNA-binding</keyword>
<keyword evidence="1" id="KW-0805">Transcription regulation</keyword>
<dbReference type="EMBL" id="JAQQLF010000001">
    <property type="protein sequence ID" value="MDC7715884.1"/>
    <property type="molecule type" value="Genomic_DNA"/>
</dbReference>
<dbReference type="SUPFAM" id="SSF46785">
    <property type="entry name" value="Winged helix' DNA-binding domain"/>
    <property type="match status" value="1"/>
</dbReference>
<feature type="domain" description="HTH marR-type" evidence="4">
    <location>
        <begin position="28"/>
        <end position="163"/>
    </location>
</feature>
<organism evidence="5 6">
    <name type="scientific">Vogesella aquatica</name>
    <dbReference type="NCBI Taxonomy" id="2984206"/>
    <lineage>
        <taxon>Bacteria</taxon>
        <taxon>Pseudomonadati</taxon>
        <taxon>Pseudomonadota</taxon>
        <taxon>Betaproteobacteria</taxon>
        <taxon>Neisseriales</taxon>
        <taxon>Chromobacteriaceae</taxon>
        <taxon>Vogesella</taxon>
    </lineage>
</organism>
<dbReference type="PANTHER" id="PTHR42756">
    <property type="entry name" value="TRANSCRIPTIONAL REGULATOR, MARR"/>
    <property type="match status" value="1"/>
</dbReference>
<evidence type="ECO:0000313" key="5">
    <source>
        <dbReference type="EMBL" id="MDC7715884.1"/>
    </source>
</evidence>
<keyword evidence="3" id="KW-0804">Transcription</keyword>
<dbReference type="SMART" id="SM00347">
    <property type="entry name" value="HTH_MARR"/>
    <property type="match status" value="1"/>
</dbReference>
<evidence type="ECO:0000313" key="6">
    <source>
        <dbReference type="Proteomes" id="UP001219956"/>
    </source>
</evidence>
<evidence type="ECO:0000256" key="3">
    <source>
        <dbReference type="ARBA" id="ARBA00023163"/>
    </source>
</evidence>
<dbReference type="InterPro" id="IPR036388">
    <property type="entry name" value="WH-like_DNA-bd_sf"/>
</dbReference>
<proteinExistence type="predicted"/>
<protein>
    <submittedName>
        <fullName evidence="5">MarR family transcriptional regulator</fullName>
    </submittedName>
</protein>
<dbReference type="InterPro" id="IPR036390">
    <property type="entry name" value="WH_DNA-bd_sf"/>
</dbReference>
<keyword evidence="6" id="KW-1185">Reference proteome</keyword>
<dbReference type="PROSITE" id="PS50995">
    <property type="entry name" value="HTH_MARR_2"/>
    <property type="match status" value="1"/>
</dbReference>